<dbReference type="Gene3D" id="3.40.640.10">
    <property type="entry name" value="Type I PLP-dependent aspartate aminotransferase-like (Major domain)"/>
    <property type="match status" value="1"/>
</dbReference>
<dbReference type="SUPFAM" id="SSF53383">
    <property type="entry name" value="PLP-dependent transferases"/>
    <property type="match status" value="1"/>
</dbReference>
<evidence type="ECO:0000313" key="6">
    <source>
        <dbReference type="EMBL" id="AXF85935.1"/>
    </source>
</evidence>
<dbReference type="PANTHER" id="PTHR48097:SF5">
    <property type="entry name" value="LOW SPECIFICITY L-THREONINE ALDOLASE"/>
    <property type="match status" value="1"/>
</dbReference>
<dbReference type="AlphaFoldDB" id="A0A345DC47"/>
<proteinExistence type="inferred from homology"/>
<evidence type="ECO:0000256" key="4">
    <source>
        <dbReference type="ARBA" id="ARBA00022898"/>
    </source>
</evidence>
<organism evidence="6 7">
    <name type="scientific">Ephemeroptericola cinctiostellae</name>
    <dbReference type="NCBI Taxonomy" id="2268024"/>
    <lineage>
        <taxon>Bacteria</taxon>
        <taxon>Pseudomonadati</taxon>
        <taxon>Pseudomonadota</taxon>
        <taxon>Betaproteobacteria</taxon>
        <taxon>Burkholderiales</taxon>
        <taxon>Burkholderiaceae</taxon>
        <taxon>Ephemeroptericola</taxon>
    </lineage>
</organism>
<dbReference type="Gene3D" id="3.90.1150.10">
    <property type="entry name" value="Aspartate Aminotransferase, domain 1"/>
    <property type="match status" value="1"/>
</dbReference>
<dbReference type="EMBL" id="CP031124">
    <property type="protein sequence ID" value="AXF85935.1"/>
    <property type="molecule type" value="Genomic_DNA"/>
</dbReference>
<gene>
    <name evidence="6" type="primary">ltaE_1</name>
    <name evidence="6" type="ORF">DTO96_101675</name>
</gene>
<comment type="similarity">
    <text evidence="2">Belongs to the threonine aldolase family.</text>
</comment>
<evidence type="ECO:0000313" key="7">
    <source>
        <dbReference type="Proteomes" id="UP000252182"/>
    </source>
</evidence>
<dbReference type="GO" id="GO:0016829">
    <property type="term" value="F:lyase activity"/>
    <property type="evidence" value="ECO:0007669"/>
    <property type="project" value="UniProtKB-KW"/>
</dbReference>
<dbReference type="Proteomes" id="UP000252182">
    <property type="component" value="Chromosome"/>
</dbReference>
<keyword evidence="7" id="KW-1185">Reference proteome</keyword>
<keyword evidence="4" id="KW-0663">Pyridoxal phosphate</keyword>
<evidence type="ECO:0000256" key="2">
    <source>
        <dbReference type="ARBA" id="ARBA00006966"/>
    </source>
</evidence>
<accession>A0A345DC47</accession>
<dbReference type="Pfam" id="PF01212">
    <property type="entry name" value="Beta_elim_lyase"/>
    <property type="match status" value="1"/>
</dbReference>
<dbReference type="EC" id="4.1.2.48" evidence="6"/>
<dbReference type="InterPro" id="IPR015422">
    <property type="entry name" value="PyrdxlP-dep_Trfase_small"/>
</dbReference>
<dbReference type="InterPro" id="IPR001597">
    <property type="entry name" value="ArAA_b-elim_lyase/Thr_aldolase"/>
</dbReference>
<dbReference type="RefSeq" id="WP_225972464.1">
    <property type="nucleotide sequence ID" value="NZ_CP031124.1"/>
</dbReference>
<keyword evidence="6" id="KW-0456">Lyase</keyword>
<reference evidence="7" key="1">
    <citation type="submission" date="2018-07" db="EMBL/GenBank/DDBJ databases">
        <authorList>
            <person name="Kim H."/>
        </authorList>
    </citation>
    <scope>NUCLEOTIDE SEQUENCE [LARGE SCALE GENOMIC DNA]</scope>
    <source>
        <strain evidence="7">F02</strain>
    </source>
</reference>
<dbReference type="GO" id="GO:0006520">
    <property type="term" value="P:amino acid metabolic process"/>
    <property type="evidence" value="ECO:0007669"/>
    <property type="project" value="InterPro"/>
</dbReference>
<dbReference type="InterPro" id="IPR015424">
    <property type="entry name" value="PyrdxlP-dep_Trfase"/>
</dbReference>
<dbReference type="KEGG" id="hyf:DTO96_101675"/>
<comment type="cofactor">
    <cofactor evidence="1">
        <name>pyridoxal 5'-phosphate</name>
        <dbReference type="ChEBI" id="CHEBI:597326"/>
    </cofactor>
</comment>
<evidence type="ECO:0000259" key="5">
    <source>
        <dbReference type="Pfam" id="PF01212"/>
    </source>
</evidence>
<comment type="subunit">
    <text evidence="3">Homotetramer.</text>
</comment>
<sequence length="370" mass="39735">MTHSTHSIKALVETLQAMPAPERTFASDNSAGAHPAVMAALAQANQNHALAYGSDPWTAQTQAHFKSLFGEHTESLLVFGGSGANVMALATLLQAGECVVCSDKAHIALDETGAPERALGAKLLMLPTCDGKIKPEQLEALKSMVGVQHSAQPGVLSITQPTELGALYSVEEIAALCDTAHAMDMRVHLDGARIANATAALGGTINALRAFTSDVGVDVLSFGGTKAGLMFGEAVIYLNPIYARRAKYVRKQVNQLPSKMRFVAAQFNALLTDNLWIQLAQQANAMSRRLYDATVSLKGISFDAVPQVNSSFPIIPAQLITPLSDWCMFWDWDMSRSQVRWMTAWDTTEVDVDHFAAGVEAALSVIHSNI</sequence>
<evidence type="ECO:0000256" key="3">
    <source>
        <dbReference type="ARBA" id="ARBA00011881"/>
    </source>
</evidence>
<dbReference type="InterPro" id="IPR015421">
    <property type="entry name" value="PyrdxlP-dep_Trfase_major"/>
</dbReference>
<protein>
    <submittedName>
        <fullName evidence="6">Low specificity L-threonine aldolase</fullName>
        <ecNumber evidence="6">4.1.2.48</ecNumber>
    </submittedName>
</protein>
<feature type="domain" description="Aromatic amino acid beta-eliminating lyase/threonine aldolase" evidence="5">
    <location>
        <begin position="25"/>
        <end position="303"/>
    </location>
</feature>
<dbReference type="PANTHER" id="PTHR48097">
    <property type="entry name" value="L-THREONINE ALDOLASE-RELATED"/>
    <property type="match status" value="1"/>
</dbReference>
<evidence type="ECO:0000256" key="1">
    <source>
        <dbReference type="ARBA" id="ARBA00001933"/>
    </source>
</evidence>
<name>A0A345DC47_9BURK</name>